<evidence type="ECO:0000313" key="2">
    <source>
        <dbReference type="EMBL" id="NDV33943.1"/>
    </source>
</evidence>
<feature type="compositionally biased region" description="Basic and acidic residues" evidence="1">
    <location>
        <begin position="52"/>
        <end position="61"/>
    </location>
</feature>
<dbReference type="EMBL" id="GIBP01004974">
    <property type="protein sequence ID" value="NDV33943.1"/>
    <property type="molecule type" value="Transcribed_RNA"/>
</dbReference>
<proteinExistence type="predicted"/>
<feature type="compositionally biased region" description="Basic residues" evidence="1">
    <location>
        <begin position="62"/>
        <end position="79"/>
    </location>
</feature>
<feature type="region of interest" description="Disordered" evidence="1">
    <location>
        <begin position="37"/>
        <end position="136"/>
    </location>
</feature>
<organism evidence="2">
    <name type="scientific">Arcella intermedia</name>
    <dbReference type="NCBI Taxonomy" id="1963864"/>
    <lineage>
        <taxon>Eukaryota</taxon>
        <taxon>Amoebozoa</taxon>
        <taxon>Tubulinea</taxon>
        <taxon>Elardia</taxon>
        <taxon>Arcellinida</taxon>
        <taxon>Sphaerothecina</taxon>
        <taxon>Arcellidae</taxon>
        <taxon>Arcella</taxon>
    </lineage>
</organism>
<sequence length="298" mass="33817">MDMTTEKNILEEMREEDDAATRNFNILKNKNLLKSLGLEKEEVKKKKVTKKKQVENSDTKLKQPRRSTRITKGSSHKIRVPNTNTAINKENNTKKRKRKQSESDSSGGDDSDGDSSGSRGRSHSDSDSDSAITEVKIEDFFDPLKESLRILRREQRKKKGPKSSSSDSSDDLLAKITMGELNPDDNGFTTTKNTQASLTTKQQIYASDEEPEIPLQEVLQFNDYQTDGDNPIVAILHSRAKGGNYDYYVVREDNTREWVSCEKCANCSQLISEFVAKNVAIIRVRRRYYPKQAKGSHT</sequence>
<name>A0A6B2LA61_9EUKA</name>
<protein>
    <submittedName>
        <fullName evidence="2">Uncharacterized protein</fullName>
    </submittedName>
</protein>
<evidence type="ECO:0000256" key="1">
    <source>
        <dbReference type="SAM" id="MobiDB-lite"/>
    </source>
</evidence>
<dbReference type="AlphaFoldDB" id="A0A6B2LA61"/>
<accession>A0A6B2LA61</accession>
<reference evidence="2" key="1">
    <citation type="journal article" date="2020" name="J. Eukaryot. Microbiol.">
        <title>De novo Sequencing, Assembly and Annotation of the Transcriptome for the Free-Living Testate Amoeba Arcella intermedia.</title>
        <authorList>
            <person name="Ribeiro G.M."/>
            <person name="Porfirio-Sousa A.L."/>
            <person name="Maurer-Alcala X.X."/>
            <person name="Katz L.A."/>
            <person name="Lahr D.J.G."/>
        </authorList>
    </citation>
    <scope>NUCLEOTIDE SEQUENCE</scope>
</reference>
<feature type="region of interest" description="Disordered" evidence="1">
    <location>
        <begin position="152"/>
        <end position="171"/>
    </location>
</feature>